<organism evidence="1 2">
    <name type="scientific">Trifolium pratense</name>
    <name type="common">Red clover</name>
    <dbReference type="NCBI Taxonomy" id="57577"/>
    <lineage>
        <taxon>Eukaryota</taxon>
        <taxon>Viridiplantae</taxon>
        <taxon>Streptophyta</taxon>
        <taxon>Embryophyta</taxon>
        <taxon>Tracheophyta</taxon>
        <taxon>Spermatophyta</taxon>
        <taxon>Magnoliopsida</taxon>
        <taxon>eudicotyledons</taxon>
        <taxon>Gunneridae</taxon>
        <taxon>Pentapetalae</taxon>
        <taxon>rosids</taxon>
        <taxon>fabids</taxon>
        <taxon>Fabales</taxon>
        <taxon>Fabaceae</taxon>
        <taxon>Papilionoideae</taxon>
        <taxon>50 kb inversion clade</taxon>
        <taxon>NPAAA clade</taxon>
        <taxon>Hologalegina</taxon>
        <taxon>IRL clade</taxon>
        <taxon>Trifolieae</taxon>
        <taxon>Trifolium</taxon>
    </lineage>
</organism>
<proteinExistence type="predicted"/>
<sequence>MAVPFSHRIEGQIQGHFTTVHVHNENVGELDPYFVAQFFHELGSVWHLIDGSGNQHDVEFNMSATKPLLTNGWATLRNHYEWIGNIEITFFYHGNNSFRLIPSTAQILPTFFPRFHSSSTYGNDNRSFKIVMNETTINSNHLVLPRKVGLFLLQTNYSEVKLSGPLNNVVTCTLTTTTDDQITTKLGDGWATFCQLNNIVEGNKLKFTCEQKMQYNNVLIVTLI</sequence>
<name>A0ACB0IJH7_TRIPR</name>
<keyword evidence="2" id="KW-1185">Reference proteome</keyword>
<evidence type="ECO:0000313" key="2">
    <source>
        <dbReference type="Proteomes" id="UP001177021"/>
    </source>
</evidence>
<gene>
    <name evidence="1" type="ORF">MILVUS5_LOCUS3469</name>
</gene>
<protein>
    <submittedName>
        <fullName evidence="1">Uncharacterized protein</fullName>
    </submittedName>
</protein>
<accession>A0ACB0IJH7</accession>
<comment type="caution">
    <text evidence="1">The sequence shown here is derived from an EMBL/GenBank/DDBJ whole genome shotgun (WGS) entry which is preliminary data.</text>
</comment>
<dbReference type="EMBL" id="CASHSV030000001">
    <property type="protein sequence ID" value="CAJ2632098.1"/>
    <property type="molecule type" value="Genomic_DNA"/>
</dbReference>
<dbReference type="Proteomes" id="UP001177021">
    <property type="component" value="Unassembled WGS sequence"/>
</dbReference>
<reference evidence="1" key="1">
    <citation type="submission" date="2023-10" db="EMBL/GenBank/DDBJ databases">
        <authorList>
            <person name="Rodriguez Cubillos JULIANA M."/>
            <person name="De Vega J."/>
        </authorList>
    </citation>
    <scope>NUCLEOTIDE SEQUENCE</scope>
</reference>
<evidence type="ECO:0000313" key="1">
    <source>
        <dbReference type="EMBL" id="CAJ2632098.1"/>
    </source>
</evidence>